<dbReference type="EMBL" id="JBHRTR010000031">
    <property type="protein sequence ID" value="MFC3229379.1"/>
    <property type="molecule type" value="Genomic_DNA"/>
</dbReference>
<evidence type="ECO:0000256" key="2">
    <source>
        <dbReference type="ARBA" id="ARBA00023136"/>
    </source>
</evidence>
<dbReference type="Gene3D" id="3.30.1330.60">
    <property type="entry name" value="OmpA-like domain"/>
    <property type="match status" value="1"/>
</dbReference>
<keyword evidence="7" id="KW-1185">Reference proteome</keyword>
<name>A0ABV7L4B8_9PROT</name>
<gene>
    <name evidence="6" type="ORF">ACFOGJ_19185</name>
</gene>
<evidence type="ECO:0000313" key="7">
    <source>
        <dbReference type="Proteomes" id="UP001595528"/>
    </source>
</evidence>
<evidence type="ECO:0000256" key="3">
    <source>
        <dbReference type="PROSITE-ProRule" id="PRU00473"/>
    </source>
</evidence>
<dbReference type="Proteomes" id="UP001595528">
    <property type="component" value="Unassembled WGS sequence"/>
</dbReference>
<evidence type="ECO:0000256" key="1">
    <source>
        <dbReference type="ARBA" id="ARBA00004370"/>
    </source>
</evidence>
<comment type="subcellular location">
    <subcellularLocation>
        <location evidence="1">Membrane</location>
    </subcellularLocation>
</comment>
<protein>
    <submittedName>
        <fullName evidence="6">OmpA family protein</fullName>
    </submittedName>
</protein>
<organism evidence="6 7">
    <name type="scientific">Marinibaculum pumilum</name>
    <dbReference type="NCBI Taxonomy" id="1766165"/>
    <lineage>
        <taxon>Bacteria</taxon>
        <taxon>Pseudomonadati</taxon>
        <taxon>Pseudomonadota</taxon>
        <taxon>Alphaproteobacteria</taxon>
        <taxon>Rhodospirillales</taxon>
        <taxon>Rhodospirillaceae</taxon>
        <taxon>Marinibaculum</taxon>
    </lineage>
</organism>
<evidence type="ECO:0000313" key="6">
    <source>
        <dbReference type="EMBL" id="MFC3229379.1"/>
    </source>
</evidence>
<keyword evidence="2 3" id="KW-0472">Membrane</keyword>
<feature type="signal peptide" evidence="4">
    <location>
        <begin position="1"/>
        <end position="18"/>
    </location>
</feature>
<dbReference type="PRINTS" id="PR01021">
    <property type="entry name" value="OMPADOMAIN"/>
</dbReference>
<dbReference type="InterPro" id="IPR006664">
    <property type="entry name" value="OMP_bac"/>
</dbReference>
<dbReference type="Pfam" id="PF00691">
    <property type="entry name" value="OmpA"/>
    <property type="match status" value="1"/>
</dbReference>
<dbReference type="PROSITE" id="PS51123">
    <property type="entry name" value="OMPA_2"/>
    <property type="match status" value="1"/>
</dbReference>
<dbReference type="InterPro" id="IPR006665">
    <property type="entry name" value="OmpA-like"/>
</dbReference>
<dbReference type="CDD" id="cd07185">
    <property type="entry name" value="OmpA_C-like"/>
    <property type="match status" value="1"/>
</dbReference>
<evidence type="ECO:0000256" key="4">
    <source>
        <dbReference type="SAM" id="SignalP"/>
    </source>
</evidence>
<feature type="domain" description="OmpA-like" evidence="5">
    <location>
        <begin position="157"/>
        <end position="272"/>
    </location>
</feature>
<dbReference type="InterPro" id="IPR036737">
    <property type="entry name" value="OmpA-like_sf"/>
</dbReference>
<proteinExistence type="predicted"/>
<dbReference type="RefSeq" id="WP_379903512.1">
    <property type="nucleotide sequence ID" value="NZ_JBHRTR010000031.1"/>
</dbReference>
<accession>A0ABV7L4B8</accession>
<feature type="chain" id="PRO_5045769852" evidence="4">
    <location>
        <begin position="19"/>
        <end position="272"/>
    </location>
</feature>
<evidence type="ECO:0000259" key="5">
    <source>
        <dbReference type="PROSITE" id="PS51123"/>
    </source>
</evidence>
<dbReference type="SUPFAM" id="SSF103088">
    <property type="entry name" value="OmpA-like"/>
    <property type="match status" value="1"/>
</dbReference>
<keyword evidence="4" id="KW-0732">Signal</keyword>
<comment type="caution">
    <text evidence="6">The sequence shown here is derived from an EMBL/GenBank/DDBJ whole genome shotgun (WGS) entry which is preliminary data.</text>
</comment>
<dbReference type="PROSITE" id="PS51257">
    <property type="entry name" value="PROKAR_LIPOPROTEIN"/>
    <property type="match status" value="1"/>
</dbReference>
<reference evidence="7" key="1">
    <citation type="journal article" date="2019" name="Int. J. Syst. Evol. Microbiol.">
        <title>The Global Catalogue of Microorganisms (GCM) 10K type strain sequencing project: providing services to taxonomists for standard genome sequencing and annotation.</title>
        <authorList>
            <consortium name="The Broad Institute Genomics Platform"/>
            <consortium name="The Broad Institute Genome Sequencing Center for Infectious Disease"/>
            <person name="Wu L."/>
            <person name="Ma J."/>
        </authorList>
    </citation>
    <scope>NUCLEOTIDE SEQUENCE [LARGE SCALE GENOMIC DNA]</scope>
    <source>
        <strain evidence="7">KCTC 42964</strain>
    </source>
</reference>
<sequence>MNRILGIAGVAAACLALAACGTRLETARTVVPSGTDFDTALYGEYIELSQFEYGESDYGDSDYYADRAIMVAKGEAVEPTAMDARMLPAGTEGDLSNARQRLAAALASGAKQGSPKPAARAQAMFDCWMEQQEENRQPAHIAMCREEFEKAMAQLQPMKKPDAKSYRVYFAHDSNFLDQAAEETIANAAKAFGMDGFANVALYGYTDTSGDVTYNEDLAARRAAAVKGALEARGVPASAIKMSVRGEFNLPKPTADGVKEQSNRLVIIRMAP</sequence>